<protein>
    <submittedName>
        <fullName evidence="2">Uncharacterized protein</fullName>
    </submittedName>
</protein>
<proteinExistence type="predicted"/>
<dbReference type="AlphaFoldDB" id="A0A8G1UN93"/>
<name>A0A8G1UN93_9ACTN</name>
<evidence type="ECO:0000256" key="1">
    <source>
        <dbReference type="SAM" id="MobiDB-lite"/>
    </source>
</evidence>
<reference evidence="2 3" key="1">
    <citation type="submission" date="2018-11" db="EMBL/GenBank/DDBJ databases">
        <title>Sequencing the genomes of 1000 actinobacteria strains.</title>
        <authorList>
            <person name="Klenk H.-P."/>
        </authorList>
    </citation>
    <scope>NUCLEOTIDE SEQUENCE [LARGE SCALE GENOMIC DNA]</scope>
    <source>
        <strain evidence="2 3">DSM 44780</strain>
    </source>
</reference>
<organism evidence="2 3">
    <name type="scientific">Kitasatospora cineracea</name>
    <dbReference type="NCBI Taxonomy" id="88074"/>
    <lineage>
        <taxon>Bacteria</taxon>
        <taxon>Bacillati</taxon>
        <taxon>Actinomycetota</taxon>
        <taxon>Actinomycetes</taxon>
        <taxon>Kitasatosporales</taxon>
        <taxon>Streptomycetaceae</taxon>
        <taxon>Kitasatospora</taxon>
    </lineage>
</organism>
<gene>
    <name evidence="2" type="ORF">EDD39_2939</name>
</gene>
<feature type="region of interest" description="Disordered" evidence="1">
    <location>
        <begin position="33"/>
        <end position="72"/>
    </location>
</feature>
<comment type="caution">
    <text evidence="2">The sequence shown here is derived from an EMBL/GenBank/DDBJ whole genome shotgun (WGS) entry which is preliminary data.</text>
</comment>
<dbReference type="EMBL" id="RJVJ01000001">
    <property type="protein sequence ID" value="ROR44732.1"/>
    <property type="molecule type" value="Genomic_DNA"/>
</dbReference>
<evidence type="ECO:0000313" key="3">
    <source>
        <dbReference type="Proteomes" id="UP000267408"/>
    </source>
</evidence>
<sequence>MVANDAQAWEHQAVLVGELGWFLVAGALDTPGQSLYSRGAPGQLPASRRSGTRRAPGGSGPYPKPAPGLGSP</sequence>
<dbReference type="Proteomes" id="UP000267408">
    <property type="component" value="Unassembled WGS sequence"/>
</dbReference>
<evidence type="ECO:0000313" key="2">
    <source>
        <dbReference type="EMBL" id="ROR44732.1"/>
    </source>
</evidence>
<accession>A0A8G1UN93</accession>